<accession>A0ABR2Z602</accession>
<reference evidence="2 3" key="1">
    <citation type="submission" date="2024-05" db="EMBL/GenBank/DDBJ databases">
        <title>A draft genome resource for the thread blight pathogen Marasmius tenuissimus strain MS-2.</title>
        <authorList>
            <person name="Yulfo-Soto G.E."/>
            <person name="Baruah I.K."/>
            <person name="Amoako-Attah I."/>
            <person name="Bukari Y."/>
            <person name="Meinhardt L.W."/>
            <person name="Bailey B.A."/>
            <person name="Cohen S.P."/>
        </authorList>
    </citation>
    <scope>NUCLEOTIDE SEQUENCE [LARGE SCALE GENOMIC DNA]</scope>
    <source>
        <strain evidence="2 3">MS-2</strain>
    </source>
</reference>
<keyword evidence="3" id="KW-1185">Reference proteome</keyword>
<gene>
    <name evidence="2" type="ORF">AAF712_016726</name>
</gene>
<evidence type="ECO:0000313" key="2">
    <source>
        <dbReference type="EMBL" id="KAL0056668.1"/>
    </source>
</evidence>
<evidence type="ECO:0000256" key="1">
    <source>
        <dbReference type="SAM" id="MobiDB-lite"/>
    </source>
</evidence>
<protein>
    <submittedName>
        <fullName evidence="2">Uncharacterized protein</fullName>
    </submittedName>
</protein>
<name>A0ABR2Z602_9AGAR</name>
<proteinExistence type="predicted"/>
<evidence type="ECO:0000313" key="3">
    <source>
        <dbReference type="Proteomes" id="UP001437256"/>
    </source>
</evidence>
<dbReference type="EMBL" id="JBBXMP010001101">
    <property type="protein sequence ID" value="KAL0056668.1"/>
    <property type="molecule type" value="Genomic_DNA"/>
</dbReference>
<organism evidence="2 3">
    <name type="scientific">Marasmius tenuissimus</name>
    <dbReference type="NCBI Taxonomy" id="585030"/>
    <lineage>
        <taxon>Eukaryota</taxon>
        <taxon>Fungi</taxon>
        <taxon>Dikarya</taxon>
        <taxon>Basidiomycota</taxon>
        <taxon>Agaricomycotina</taxon>
        <taxon>Agaricomycetes</taxon>
        <taxon>Agaricomycetidae</taxon>
        <taxon>Agaricales</taxon>
        <taxon>Marasmiineae</taxon>
        <taxon>Marasmiaceae</taxon>
        <taxon>Marasmius</taxon>
    </lineage>
</organism>
<comment type="caution">
    <text evidence="2">The sequence shown here is derived from an EMBL/GenBank/DDBJ whole genome shotgun (WGS) entry which is preliminary data.</text>
</comment>
<feature type="region of interest" description="Disordered" evidence="1">
    <location>
        <begin position="26"/>
        <end position="57"/>
    </location>
</feature>
<sequence>MKPSWADVSFSTPPEMATVPFQLAQSTGLPRLSQPEMETTTHEDTRAEPNSAYADPSIYSVARNDTASTTGNTIEDFGWLRTLQSASFAADSSLYGTPILDMDPVESVDYY</sequence>
<dbReference type="Proteomes" id="UP001437256">
    <property type="component" value="Unassembled WGS sequence"/>
</dbReference>